<feature type="transmembrane region" description="Helical" evidence="19">
    <location>
        <begin position="445"/>
        <end position="469"/>
    </location>
</feature>
<evidence type="ECO:0000256" key="17">
    <source>
        <dbReference type="ARBA" id="ARBA00038923"/>
    </source>
</evidence>
<dbReference type="GO" id="GO:0071617">
    <property type="term" value="F:lysophospholipid acyltransferase activity"/>
    <property type="evidence" value="ECO:0007669"/>
    <property type="project" value="TreeGrafter"/>
</dbReference>
<dbReference type="GO" id="GO:0030258">
    <property type="term" value="P:lipid modification"/>
    <property type="evidence" value="ECO:0007669"/>
    <property type="project" value="TreeGrafter"/>
</dbReference>
<keyword evidence="7 19" id="KW-0812">Transmembrane</keyword>
<keyword evidence="9 19" id="KW-1133">Transmembrane helix</keyword>
<sequence>MASVDRVPGLLGSLAELVGAPTDALRLLISILLGVGSGRFCALRLCFPLALIHRRTLYGKSPSSQHYYFAACGLIIGFWNYGGDIMHSMAALTVTYLTLKALGGTLVSVILTFIFNMGYLLIGYYATATGDYDIKWTMPQCVLTLRLIGLAYDIHDGQKKEVRLDKVRDELDTRRGWFCIKNHVFQEKLSETQKLTALREQPSFLEMAGFCYFPGSFLIGPQFSMRRYLDYVNGKLVKTELDSNGDRKPPASIWPGVQRALVGFVYVALYQIGTQYVSDQYLLEPEFDQLGFVKRCFLLGLWGRCNLYKYISCWLITEGVCIIFGLTYNGKDKDGRDKWDGCANVSLLTFENATEFNHYILSFNINTNHWCAEYIYKRLKFLGSKLYSQLATLAFLAVWHGLHSGYYLCFFQEFIIMYFEKDIKPVLTKNQKLQGLVNGNFLSRALLWSVLKVYTFVFMGYSLIPFVLLSYSRYIKVYKSFYFMGHVIFLSYPLIAPFIKKQLKPRRD</sequence>
<dbReference type="PANTHER" id="PTHR13906:SF14">
    <property type="entry name" value="LYSOPHOSPHOLIPID ACYLTRANSFERASE 5"/>
    <property type="match status" value="1"/>
</dbReference>
<keyword evidence="10" id="KW-0443">Lipid metabolism</keyword>
<dbReference type="InterPro" id="IPR004299">
    <property type="entry name" value="MBOAT_fam"/>
</dbReference>
<evidence type="ECO:0000313" key="20">
    <source>
        <dbReference type="EMBL" id="OXU25314.1"/>
    </source>
</evidence>
<name>A0A232F3H8_9HYME</name>
<dbReference type="InterPro" id="IPR049941">
    <property type="entry name" value="LPLAT_7/PORCN-like"/>
</dbReference>
<evidence type="ECO:0000256" key="18">
    <source>
        <dbReference type="ARBA" id="ARBA00039721"/>
    </source>
</evidence>
<dbReference type="STRING" id="543379.A0A232F3H8"/>
<organism evidence="20 21">
    <name type="scientific">Trichomalopsis sarcophagae</name>
    <dbReference type="NCBI Taxonomy" id="543379"/>
    <lineage>
        <taxon>Eukaryota</taxon>
        <taxon>Metazoa</taxon>
        <taxon>Ecdysozoa</taxon>
        <taxon>Arthropoda</taxon>
        <taxon>Hexapoda</taxon>
        <taxon>Insecta</taxon>
        <taxon>Pterygota</taxon>
        <taxon>Neoptera</taxon>
        <taxon>Endopterygota</taxon>
        <taxon>Hymenoptera</taxon>
        <taxon>Apocrita</taxon>
        <taxon>Proctotrupomorpha</taxon>
        <taxon>Chalcidoidea</taxon>
        <taxon>Pteromalidae</taxon>
        <taxon>Pteromalinae</taxon>
        <taxon>Trichomalopsis</taxon>
    </lineage>
</organism>
<comment type="pathway">
    <text evidence="3">Lipid metabolism; phospholipid metabolism.</text>
</comment>
<accession>A0A232F3H8</accession>
<keyword evidence="6" id="KW-0808">Transferase</keyword>
<keyword evidence="5" id="KW-0444">Lipid biosynthesis</keyword>
<evidence type="ECO:0000256" key="7">
    <source>
        <dbReference type="ARBA" id="ARBA00022692"/>
    </source>
</evidence>
<evidence type="ECO:0000256" key="6">
    <source>
        <dbReference type="ARBA" id="ARBA00022679"/>
    </source>
</evidence>
<dbReference type="Proteomes" id="UP000215335">
    <property type="component" value="Unassembled WGS sequence"/>
</dbReference>
<feature type="transmembrane region" description="Helical" evidence="19">
    <location>
        <begin position="27"/>
        <end position="52"/>
    </location>
</feature>
<feature type="transmembrane region" description="Helical" evidence="19">
    <location>
        <begin position="64"/>
        <end position="81"/>
    </location>
</feature>
<dbReference type="EC" id="2.3.1.23" evidence="16"/>
<feature type="transmembrane region" description="Helical" evidence="19">
    <location>
        <begin position="481"/>
        <end position="499"/>
    </location>
</feature>
<evidence type="ECO:0000256" key="4">
    <source>
        <dbReference type="ARBA" id="ARBA00010323"/>
    </source>
</evidence>
<evidence type="ECO:0000256" key="11">
    <source>
        <dbReference type="ARBA" id="ARBA00023136"/>
    </source>
</evidence>
<gene>
    <name evidence="20" type="ORF">TSAR_013034</name>
</gene>
<dbReference type="Pfam" id="PF03062">
    <property type="entry name" value="MBOAT"/>
    <property type="match status" value="1"/>
</dbReference>
<comment type="subcellular location">
    <subcellularLocation>
        <location evidence="2">Endoplasmic reticulum</location>
    </subcellularLocation>
    <subcellularLocation>
        <location evidence="1">Membrane</location>
        <topology evidence="1">Multi-pass membrane protein</topology>
    </subcellularLocation>
</comment>
<dbReference type="PANTHER" id="PTHR13906">
    <property type="entry name" value="PORCUPINE"/>
    <property type="match status" value="1"/>
</dbReference>
<keyword evidence="21" id="KW-1185">Reference proteome</keyword>
<dbReference type="EMBL" id="NNAY01001056">
    <property type="protein sequence ID" value="OXU25314.1"/>
    <property type="molecule type" value="Genomic_DNA"/>
</dbReference>
<evidence type="ECO:0000313" key="21">
    <source>
        <dbReference type="Proteomes" id="UP000215335"/>
    </source>
</evidence>
<evidence type="ECO:0000256" key="12">
    <source>
        <dbReference type="ARBA" id="ARBA00023209"/>
    </source>
</evidence>
<protein>
    <recommendedName>
        <fullName evidence="18">Lysophospholipid acyltransferase 5</fullName>
        <ecNumber evidence="16">2.3.1.23</ecNumber>
        <ecNumber evidence="17">2.3.1.n6</ecNumber>
    </recommendedName>
</protein>
<keyword evidence="8" id="KW-0256">Endoplasmic reticulum</keyword>
<evidence type="ECO:0000256" key="10">
    <source>
        <dbReference type="ARBA" id="ARBA00023098"/>
    </source>
</evidence>
<evidence type="ECO:0000256" key="14">
    <source>
        <dbReference type="ARBA" id="ARBA00023315"/>
    </source>
</evidence>
<dbReference type="GO" id="GO:0005783">
    <property type="term" value="C:endoplasmic reticulum"/>
    <property type="evidence" value="ECO:0007669"/>
    <property type="project" value="UniProtKB-SubCell"/>
</dbReference>
<comment type="caution">
    <text evidence="20">The sequence shown here is derived from an EMBL/GenBank/DDBJ whole genome shotgun (WGS) entry which is preliminary data.</text>
</comment>
<evidence type="ECO:0000256" key="15">
    <source>
        <dbReference type="ARBA" id="ARBA00025707"/>
    </source>
</evidence>
<comment type="pathway">
    <text evidence="15">Phospholipid metabolism.</text>
</comment>
<dbReference type="GO" id="GO:0047184">
    <property type="term" value="F:1-acylglycerophosphocholine O-acyltransferase activity"/>
    <property type="evidence" value="ECO:0007669"/>
    <property type="project" value="UniProtKB-EC"/>
</dbReference>
<evidence type="ECO:0000256" key="16">
    <source>
        <dbReference type="ARBA" id="ARBA00026120"/>
    </source>
</evidence>
<proteinExistence type="inferred from homology"/>
<dbReference type="OrthoDB" id="5974730at2759"/>
<dbReference type="EC" id="2.3.1.n6" evidence="17"/>
<reference evidence="20 21" key="1">
    <citation type="journal article" date="2017" name="Curr. Biol.">
        <title>The Evolution of Venom by Co-option of Single-Copy Genes.</title>
        <authorList>
            <person name="Martinson E.O."/>
            <person name="Mrinalini"/>
            <person name="Kelkar Y.D."/>
            <person name="Chang C.H."/>
            <person name="Werren J.H."/>
        </authorList>
    </citation>
    <scope>NUCLEOTIDE SEQUENCE [LARGE SCALE GENOMIC DNA]</scope>
    <source>
        <strain evidence="20 21">Alberta</strain>
        <tissue evidence="20">Whole body</tissue>
    </source>
</reference>
<evidence type="ECO:0000256" key="13">
    <source>
        <dbReference type="ARBA" id="ARBA00023264"/>
    </source>
</evidence>
<evidence type="ECO:0000256" key="1">
    <source>
        <dbReference type="ARBA" id="ARBA00004141"/>
    </source>
</evidence>
<keyword evidence="13" id="KW-1208">Phospholipid metabolism</keyword>
<evidence type="ECO:0000256" key="8">
    <source>
        <dbReference type="ARBA" id="ARBA00022824"/>
    </source>
</evidence>
<evidence type="ECO:0000256" key="2">
    <source>
        <dbReference type="ARBA" id="ARBA00004240"/>
    </source>
</evidence>
<feature type="transmembrane region" description="Helical" evidence="19">
    <location>
        <begin position="307"/>
        <end position="328"/>
    </location>
</feature>
<dbReference type="GO" id="GO:0016020">
    <property type="term" value="C:membrane"/>
    <property type="evidence" value="ECO:0007669"/>
    <property type="project" value="UniProtKB-SubCell"/>
</dbReference>
<comment type="similarity">
    <text evidence="4">Belongs to the membrane-bound acyltransferase family.</text>
</comment>
<feature type="transmembrane region" description="Helical" evidence="19">
    <location>
        <begin position="386"/>
        <end position="408"/>
    </location>
</feature>
<keyword evidence="14" id="KW-0012">Acyltransferase</keyword>
<keyword evidence="12" id="KW-0594">Phospholipid biosynthesis</keyword>
<evidence type="ECO:0000256" key="3">
    <source>
        <dbReference type="ARBA" id="ARBA00005074"/>
    </source>
</evidence>
<feature type="transmembrane region" description="Helical" evidence="19">
    <location>
        <begin position="101"/>
        <end position="126"/>
    </location>
</feature>
<evidence type="ECO:0000256" key="9">
    <source>
        <dbReference type="ARBA" id="ARBA00022989"/>
    </source>
</evidence>
<dbReference type="GO" id="GO:0006656">
    <property type="term" value="P:phosphatidylcholine biosynthetic process"/>
    <property type="evidence" value="ECO:0007669"/>
    <property type="project" value="TreeGrafter"/>
</dbReference>
<evidence type="ECO:0000256" key="5">
    <source>
        <dbReference type="ARBA" id="ARBA00022516"/>
    </source>
</evidence>
<keyword evidence="11 19" id="KW-0472">Membrane</keyword>
<evidence type="ECO:0000256" key="19">
    <source>
        <dbReference type="SAM" id="Phobius"/>
    </source>
</evidence>
<dbReference type="AlphaFoldDB" id="A0A232F3H8"/>